<dbReference type="Gene3D" id="3.90.640.10">
    <property type="entry name" value="Actin, Chain A, domain 4"/>
    <property type="match status" value="1"/>
</dbReference>
<dbReference type="SUPFAM" id="SSF53067">
    <property type="entry name" value="Actin-like ATPase domain"/>
    <property type="match status" value="2"/>
</dbReference>
<dbReference type="OrthoDB" id="2963168at2759"/>
<dbReference type="PANTHER" id="PTHR14187:SF82">
    <property type="entry name" value="FAMILY CHAPERONE, PUTATIVE (AFU_ORTHOLOGUE AFUA_7G08575)-RELATED"/>
    <property type="match status" value="1"/>
</dbReference>
<comment type="caution">
    <text evidence="1">The sequence shown here is derived from an EMBL/GenBank/DDBJ whole genome shotgun (WGS) entry which is preliminary data.</text>
</comment>
<dbReference type="EMBL" id="ML996114">
    <property type="protein sequence ID" value="KAF2737635.1"/>
    <property type="molecule type" value="Genomic_DNA"/>
</dbReference>
<gene>
    <name evidence="1" type="ORF">EJ04DRAFT_550381</name>
</gene>
<dbReference type="Proteomes" id="UP000799444">
    <property type="component" value="Unassembled WGS sequence"/>
</dbReference>
<sequence length="615" mass="68224">MTTGNQFVLAVDYGTTFTGVAWAQKNIEGTITFDKVKVFKKWPKGRTESKVPSAISYAWSPKGCVQWGPDIDEDSRVFQWTKMELLKRSPVKELKTLKDLVKDLSLIKEINGGSPMGGSKGLPEHLTKSPEDVITDYLMKVSREFYNNQRSAAGRHTLEHVPLDLVITHPVNWPYDALNKTFRAVMSAFPRRWYGALRDVYLMTEPEACSAHTVAELSKQSNNPLLRGDCFVLADCGGGTIDVASYLVESFDPLKLVRVGSLKGRECGATFIDRAFLDYCSKKLKKDDILKGDSSSGGHFVVSKEGRLLLDEFERHKRAFDGSKSAEIEVSFESDSADVSDTGALPLSAADLKEMFDPSVNGALEMIQKQVFEVRNTKYNGGPCYVSTIFLAGGLSANDYLVSKIEHYARGQDSMAVRRATDGWSAVVRGAVLTGAGIGAPLPPRVSQAPRNYGICLSHVYQEWSSLSPDEVVVDSFDGRHMVRDTMTWLIRQGDLILPGQPLKKVSSVELRFTGNEHATGRGVIIPFVAARDGANERQEAPTKMSEISKNSDTVINMDLSVADIDTRFLPRERSQKGRTKYYTAMVEVRLRVYKDVKLEVYCGDICIYSNVTPL</sequence>
<evidence type="ECO:0000313" key="1">
    <source>
        <dbReference type="EMBL" id="KAF2737635.1"/>
    </source>
</evidence>
<reference evidence="1" key="1">
    <citation type="journal article" date="2020" name="Stud. Mycol.">
        <title>101 Dothideomycetes genomes: a test case for predicting lifestyles and emergence of pathogens.</title>
        <authorList>
            <person name="Haridas S."/>
            <person name="Albert R."/>
            <person name="Binder M."/>
            <person name="Bloem J."/>
            <person name="Labutti K."/>
            <person name="Salamov A."/>
            <person name="Andreopoulos B."/>
            <person name="Baker S."/>
            <person name="Barry K."/>
            <person name="Bills G."/>
            <person name="Bluhm B."/>
            <person name="Cannon C."/>
            <person name="Castanera R."/>
            <person name="Culley D."/>
            <person name="Daum C."/>
            <person name="Ezra D."/>
            <person name="Gonzalez J."/>
            <person name="Henrissat B."/>
            <person name="Kuo A."/>
            <person name="Liang C."/>
            <person name="Lipzen A."/>
            <person name="Lutzoni F."/>
            <person name="Magnuson J."/>
            <person name="Mondo S."/>
            <person name="Nolan M."/>
            <person name="Ohm R."/>
            <person name="Pangilinan J."/>
            <person name="Park H.-J."/>
            <person name="Ramirez L."/>
            <person name="Alfaro M."/>
            <person name="Sun H."/>
            <person name="Tritt A."/>
            <person name="Yoshinaga Y."/>
            <person name="Zwiers L.-H."/>
            <person name="Turgeon B."/>
            <person name="Goodwin S."/>
            <person name="Spatafora J."/>
            <person name="Crous P."/>
            <person name="Grigoriev I."/>
        </authorList>
    </citation>
    <scope>NUCLEOTIDE SEQUENCE</scope>
    <source>
        <strain evidence="1">CBS 125425</strain>
    </source>
</reference>
<dbReference type="PANTHER" id="PTHR14187">
    <property type="entry name" value="ALPHA KINASE/ELONGATION FACTOR 2 KINASE"/>
    <property type="match status" value="1"/>
</dbReference>
<name>A0A9P4R5Z5_9PLEO</name>
<dbReference type="CDD" id="cd10170">
    <property type="entry name" value="ASKHA_NBD_HSP70"/>
    <property type="match status" value="1"/>
</dbReference>
<protein>
    <submittedName>
        <fullName evidence="1">Actin-like ATPase domain-containing protein</fullName>
    </submittedName>
</protein>
<accession>A0A9P4R5Z5</accession>
<organism evidence="1 2">
    <name type="scientific">Polyplosphaeria fusca</name>
    <dbReference type="NCBI Taxonomy" id="682080"/>
    <lineage>
        <taxon>Eukaryota</taxon>
        <taxon>Fungi</taxon>
        <taxon>Dikarya</taxon>
        <taxon>Ascomycota</taxon>
        <taxon>Pezizomycotina</taxon>
        <taxon>Dothideomycetes</taxon>
        <taxon>Pleosporomycetidae</taxon>
        <taxon>Pleosporales</taxon>
        <taxon>Tetraplosphaeriaceae</taxon>
        <taxon>Polyplosphaeria</taxon>
    </lineage>
</organism>
<dbReference type="AlphaFoldDB" id="A0A9P4R5Z5"/>
<keyword evidence="2" id="KW-1185">Reference proteome</keyword>
<evidence type="ECO:0000313" key="2">
    <source>
        <dbReference type="Proteomes" id="UP000799444"/>
    </source>
</evidence>
<dbReference type="InterPro" id="IPR043129">
    <property type="entry name" value="ATPase_NBD"/>
</dbReference>
<dbReference type="Gene3D" id="3.30.420.40">
    <property type="match status" value="2"/>
</dbReference>
<proteinExistence type="predicted"/>